<evidence type="ECO:0000256" key="1">
    <source>
        <dbReference type="ARBA" id="ARBA00022801"/>
    </source>
</evidence>
<dbReference type="InterPro" id="IPR017439">
    <property type="entry name" value="Amidohydrolase"/>
</dbReference>
<feature type="binding site" evidence="2">
    <location>
        <position position="192"/>
    </location>
    <ligand>
        <name>Mn(2+)</name>
        <dbReference type="ChEBI" id="CHEBI:29035"/>
        <label>2</label>
    </ligand>
</feature>
<proteinExistence type="predicted"/>
<keyword evidence="1" id="KW-0378">Hydrolase</keyword>
<evidence type="ECO:0000259" key="4">
    <source>
        <dbReference type="Pfam" id="PF07687"/>
    </source>
</evidence>
<evidence type="ECO:0000256" key="3">
    <source>
        <dbReference type="SAM" id="SignalP"/>
    </source>
</evidence>
<comment type="cofactor">
    <cofactor evidence="2">
        <name>Mn(2+)</name>
        <dbReference type="ChEBI" id="CHEBI:29035"/>
    </cofactor>
    <text evidence="2">The Mn(2+) ion enhances activity.</text>
</comment>
<dbReference type="Gene3D" id="3.40.630.10">
    <property type="entry name" value="Zn peptidases"/>
    <property type="match status" value="1"/>
</dbReference>
<feature type="signal peptide" evidence="3">
    <location>
        <begin position="1"/>
        <end position="17"/>
    </location>
</feature>
<dbReference type="InterPro" id="IPR002933">
    <property type="entry name" value="Peptidase_M20"/>
</dbReference>
<dbReference type="InterPro" id="IPR036264">
    <property type="entry name" value="Bact_exopeptidase_dim_dom"/>
</dbReference>
<feature type="binding site" evidence="2">
    <location>
        <position position="165"/>
    </location>
    <ligand>
        <name>Mn(2+)</name>
        <dbReference type="ChEBI" id="CHEBI:29035"/>
        <label>2</label>
    </ligand>
</feature>
<dbReference type="PANTHER" id="PTHR11014:SF63">
    <property type="entry name" value="METALLOPEPTIDASE, PUTATIVE (AFU_ORTHOLOGUE AFUA_6G09600)-RELATED"/>
    <property type="match status" value="1"/>
</dbReference>
<feature type="binding site" evidence="2">
    <location>
        <position position="129"/>
    </location>
    <ligand>
        <name>Mn(2+)</name>
        <dbReference type="ChEBI" id="CHEBI:29035"/>
        <label>2</label>
    </ligand>
</feature>
<organism evidence="5 6">
    <name type="scientific">Pacificimonas flava</name>
    <dbReference type="NCBI Taxonomy" id="1234595"/>
    <lineage>
        <taxon>Bacteria</taxon>
        <taxon>Pseudomonadati</taxon>
        <taxon>Pseudomonadota</taxon>
        <taxon>Alphaproteobacteria</taxon>
        <taxon>Sphingomonadales</taxon>
        <taxon>Sphingosinicellaceae</taxon>
        <taxon>Pacificimonas</taxon>
    </lineage>
</organism>
<keyword evidence="6" id="KW-1185">Reference proteome</keyword>
<accession>M2U787</accession>
<dbReference type="GO" id="GO:0046872">
    <property type="term" value="F:metal ion binding"/>
    <property type="evidence" value="ECO:0007669"/>
    <property type="project" value="UniProtKB-KW"/>
</dbReference>
<dbReference type="PIRSF" id="PIRSF005962">
    <property type="entry name" value="Pept_M20D_amidohydro"/>
    <property type="match status" value="1"/>
</dbReference>
<dbReference type="FunFam" id="3.30.70.360:FF:000001">
    <property type="entry name" value="N-acetyldiaminopimelate deacetylase"/>
    <property type="match status" value="1"/>
</dbReference>
<keyword evidence="3" id="KW-0732">Signal</keyword>
<feature type="chain" id="PRO_5004027046" evidence="3">
    <location>
        <begin position="18"/>
        <end position="437"/>
    </location>
</feature>
<dbReference type="EMBL" id="AMRV01000002">
    <property type="protein sequence ID" value="EMD83867.1"/>
    <property type="molecule type" value="Genomic_DNA"/>
</dbReference>
<dbReference type="InterPro" id="IPR011650">
    <property type="entry name" value="Peptidase_M20_dimer"/>
</dbReference>
<evidence type="ECO:0000313" key="6">
    <source>
        <dbReference type="Proteomes" id="UP000011717"/>
    </source>
</evidence>
<name>M2U787_9SPHN</name>
<dbReference type="Pfam" id="PF07687">
    <property type="entry name" value="M20_dimer"/>
    <property type="match status" value="1"/>
</dbReference>
<dbReference type="PATRIC" id="fig|1234595.3.peg.838"/>
<keyword evidence="2" id="KW-0479">Metal-binding</keyword>
<feature type="binding site" evidence="2">
    <location>
        <position position="407"/>
    </location>
    <ligand>
        <name>Mn(2+)</name>
        <dbReference type="ChEBI" id="CHEBI:29035"/>
        <label>2</label>
    </ligand>
</feature>
<reference evidence="5 6" key="1">
    <citation type="journal article" date="2013" name="Genome Announc.">
        <title>Draft Genome Sequence of Strain JLT2015T, Belonging to the Family Sphingomonadaceae of the Alphaproteobacteria.</title>
        <authorList>
            <person name="Tang K."/>
            <person name="Liu K."/>
            <person name="Li S."/>
            <person name="Jiao N."/>
        </authorList>
    </citation>
    <scope>NUCLEOTIDE SEQUENCE [LARGE SCALE GENOMIC DNA]</scope>
    <source>
        <strain evidence="5 6">JLT2015</strain>
    </source>
</reference>
<dbReference type="Gene3D" id="3.30.70.360">
    <property type="match status" value="1"/>
</dbReference>
<dbReference type="OrthoDB" id="9777385at2"/>
<dbReference type="RefSeq" id="WP_008600352.1">
    <property type="nucleotide sequence ID" value="NZ_AMRV01000002.1"/>
</dbReference>
<dbReference type="GO" id="GO:0050118">
    <property type="term" value="F:N-acetyldiaminopimelate deacetylase activity"/>
    <property type="evidence" value="ECO:0007669"/>
    <property type="project" value="UniProtKB-ARBA"/>
</dbReference>
<sequence length="437" mass="46156">MYKFLLAAALIAAPAAARDGADVTQAVGQDQDYLIELYKHLHRNPELSGQETETAARMATELREAGFEVTEGVGGTGVVGVMKNGAGPVVMLRADMDGLPVTEETGLPYASTKTVTLANGSPSGVMHACGHDVHMSSWVGAARYLGSNKDEWSGTLVMIGQPAEETGLGAQAMLEDGLYERFPKPDHAIALHDSASLPAGQMGLVSGFAMANVDTVDILVHGSGGHGAYPHTTKDPVVLGARIVDTLQTLVSRETDPQVAAVVTVGAFNAGTKHNIIPDDAHLQLTVRSYSDEQREALLSGIARIARGEAIAAGIDEGMMPEVTVDDRYTPALFNTEEQTEDIRQALTARFGEARVISTPPVMGGEDFSRFHRADKDVESTLFWLGAVKQETYEAAGGNGEGLPSLHSSKFAPDPLPTVTTGAAAMITAALKMFETD</sequence>
<dbReference type="NCBIfam" id="TIGR01891">
    <property type="entry name" value="amidohydrolases"/>
    <property type="match status" value="1"/>
</dbReference>
<dbReference type="GO" id="GO:0019877">
    <property type="term" value="P:diaminopimelate biosynthetic process"/>
    <property type="evidence" value="ECO:0007669"/>
    <property type="project" value="UniProtKB-ARBA"/>
</dbReference>
<keyword evidence="2" id="KW-0464">Manganese</keyword>
<dbReference type="PANTHER" id="PTHR11014">
    <property type="entry name" value="PEPTIDASE M20 FAMILY MEMBER"/>
    <property type="match status" value="1"/>
</dbReference>
<feature type="domain" description="Peptidase M20 dimerisation" evidence="4">
    <location>
        <begin position="215"/>
        <end position="309"/>
    </location>
</feature>
<dbReference type="SUPFAM" id="SSF55031">
    <property type="entry name" value="Bacterial exopeptidase dimerisation domain"/>
    <property type="match status" value="1"/>
</dbReference>
<protein>
    <submittedName>
        <fullName evidence="5">N-acetyl-L,L-diaminopimelate deacetylase</fullName>
    </submittedName>
</protein>
<evidence type="ECO:0000256" key="2">
    <source>
        <dbReference type="PIRSR" id="PIRSR005962-1"/>
    </source>
</evidence>
<evidence type="ECO:0000313" key="5">
    <source>
        <dbReference type="EMBL" id="EMD83867.1"/>
    </source>
</evidence>
<dbReference type="Pfam" id="PF01546">
    <property type="entry name" value="Peptidase_M20"/>
    <property type="match status" value="1"/>
</dbReference>
<dbReference type="SUPFAM" id="SSF53187">
    <property type="entry name" value="Zn-dependent exopeptidases"/>
    <property type="match status" value="1"/>
</dbReference>
<feature type="binding site" evidence="2">
    <location>
        <position position="131"/>
    </location>
    <ligand>
        <name>Mn(2+)</name>
        <dbReference type="ChEBI" id="CHEBI:29035"/>
        <label>2</label>
    </ligand>
</feature>
<dbReference type="Proteomes" id="UP000011717">
    <property type="component" value="Unassembled WGS sequence"/>
</dbReference>
<dbReference type="AlphaFoldDB" id="M2U787"/>
<gene>
    <name evidence="5" type="ORF">C725_0839</name>
</gene>
<comment type="caution">
    <text evidence="5">The sequence shown here is derived from an EMBL/GenBank/DDBJ whole genome shotgun (WGS) entry which is preliminary data.</text>
</comment>